<dbReference type="EMBL" id="MUYT01000004">
    <property type="protein sequence ID" value="OOS21910.1"/>
    <property type="molecule type" value="Genomic_DNA"/>
</dbReference>
<protein>
    <recommendedName>
        <fullName evidence="5">Secreted protein</fullName>
    </recommendedName>
</protein>
<feature type="chain" id="PRO_5012210707" description="Secreted protein" evidence="2">
    <location>
        <begin position="21"/>
        <end position="111"/>
    </location>
</feature>
<dbReference type="STRING" id="90241.B0682_04790"/>
<feature type="region of interest" description="Disordered" evidence="1">
    <location>
        <begin position="32"/>
        <end position="111"/>
    </location>
</feature>
<proteinExistence type="predicted"/>
<gene>
    <name evidence="3" type="ORF">B0682_04790</name>
</gene>
<keyword evidence="4" id="KW-1185">Reference proteome</keyword>
<feature type="compositionally biased region" description="Low complexity" evidence="1">
    <location>
        <begin position="33"/>
        <end position="48"/>
    </location>
</feature>
<evidence type="ECO:0000313" key="4">
    <source>
        <dbReference type="Proteomes" id="UP000191094"/>
    </source>
</evidence>
<evidence type="ECO:0000313" key="3">
    <source>
        <dbReference type="EMBL" id="OOS21910.1"/>
    </source>
</evidence>
<keyword evidence="2" id="KW-0732">Signal</keyword>
<sequence length="111" mass="11602">MRILSVFNVNKALVSTTSVAVFLAASCLVGCNQSGQSTDTNTDSTTGSEVVASTDDANEHLAEHATEDVITVDPTEEMSEETQTGEPTADTMTGTGSVEEQVISDNPDQAF</sequence>
<dbReference type="PROSITE" id="PS51257">
    <property type="entry name" value="PROKAR_LIPOPROTEIN"/>
    <property type="match status" value="1"/>
</dbReference>
<organism evidence="3 4">
    <name type="scientific">Lwoffella lincolnii</name>
    <dbReference type="NCBI Taxonomy" id="90241"/>
    <lineage>
        <taxon>Bacteria</taxon>
        <taxon>Pseudomonadati</taxon>
        <taxon>Pseudomonadota</taxon>
        <taxon>Gammaproteobacteria</taxon>
        <taxon>Moraxellales</taxon>
        <taxon>Moraxellaceae</taxon>
        <taxon>Lwoffella</taxon>
    </lineage>
</organism>
<feature type="signal peptide" evidence="2">
    <location>
        <begin position="1"/>
        <end position="20"/>
    </location>
</feature>
<accession>A0A1T0CHV1</accession>
<comment type="caution">
    <text evidence="3">The sequence shown here is derived from an EMBL/GenBank/DDBJ whole genome shotgun (WGS) entry which is preliminary data.</text>
</comment>
<feature type="compositionally biased region" description="Basic and acidic residues" evidence="1">
    <location>
        <begin position="57"/>
        <end position="67"/>
    </location>
</feature>
<name>A0A1T0CHV1_9GAMM</name>
<dbReference type="RefSeq" id="WP_078306901.1">
    <property type="nucleotide sequence ID" value="NZ_CP147511.1"/>
</dbReference>
<evidence type="ECO:0008006" key="5">
    <source>
        <dbReference type="Google" id="ProtNLM"/>
    </source>
</evidence>
<dbReference type="Proteomes" id="UP000191094">
    <property type="component" value="Unassembled WGS sequence"/>
</dbReference>
<dbReference type="AlphaFoldDB" id="A0A1T0CHV1"/>
<reference evidence="3 4" key="1">
    <citation type="submission" date="2017-02" db="EMBL/GenBank/DDBJ databases">
        <title>Draft genome sequence of Moraxella lincolnii CCUG 9405T type strain.</title>
        <authorList>
            <person name="Salva-Serra F."/>
            <person name="Engstrom-Jakobsson H."/>
            <person name="Thorell K."/>
            <person name="Jaen-Luchoro D."/>
            <person name="Gonzales-Siles L."/>
            <person name="Karlsson R."/>
            <person name="Yazdan S."/>
            <person name="Boulund F."/>
            <person name="Johnning A."/>
            <person name="Engstrand L."/>
            <person name="Kristiansson E."/>
            <person name="Moore E."/>
        </authorList>
    </citation>
    <scope>NUCLEOTIDE SEQUENCE [LARGE SCALE GENOMIC DNA]</scope>
    <source>
        <strain evidence="3 4">CCUG 9405</strain>
    </source>
</reference>
<feature type="compositionally biased region" description="Polar residues" evidence="1">
    <location>
        <begin position="81"/>
        <end position="111"/>
    </location>
</feature>
<evidence type="ECO:0000256" key="1">
    <source>
        <dbReference type="SAM" id="MobiDB-lite"/>
    </source>
</evidence>
<evidence type="ECO:0000256" key="2">
    <source>
        <dbReference type="SAM" id="SignalP"/>
    </source>
</evidence>